<dbReference type="Pfam" id="PF01370">
    <property type="entry name" value="Epimerase"/>
    <property type="match status" value="1"/>
</dbReference>
<evidence type="ECO:0000313" key="4">
    <source>
        <dbReference type="EMBL" id="NEZ60277.1"/>
    </source>
</evidence>
<dbReference type="InterPro" id="IPR036291">
    <property type="entry name" value="NAD(P)-bd_dom_sf"/>
</dbReference>
<evidence type="ECO:0000256" key="1">
    <source>
        <dbReference type="SAM" id="Phobius"/>
    </source>
</evidence>
<feature type="domain" description="NAD-dependent epimerase/dehydratase" evidence="2">
    <location>
        <begin position="179"/>
        <end position="278"/>
    </location>
</feature>
<dbReference type="Proteomes" id="UP000481033">
    <property type="component" value="Unassembled WGS sequence"/>
</dbReference>
<dbReference type="GO" id="GO:0008610">
    <property type="term" value="P:lipid biosynthetic process"/>
    <property type="evidence" value="ECO:0007669"/>
    <property type="project" value="InterPro"/>
</dbReference>
<dbReference type="NCBIfam" id="NF005653">
    <property type="entry name" value="PRK07424.1"/>
    <property type="match status" value="1"/>
</dbReference>
<gene>
    <name evidence="4" type="ORF">DXZ20_32465</name>
</gene>
<evidence type="ECO:0000259" key="2">
    <source>
        <dbReference type="Pfam" id="PF01370"/>
    </source>
</evidence>
<dbReference type="GO" id="GO:0005506">
    <property type="term" value="F:iron ion binding"/>
    <property type="evidence" value="ECO:0007669"/>
    <property type="project" value="InterPro"/>
</dbReference>
<dbReference type="AlphaFoldDB" id="A0A6M0RVJ3"/>
<dbReference type="GO" id="GO:0016491">
    <property type="term" value="F:oxidoreductase activity"/>
    <property type="evidence" value="ECO:0007669"/>
    <property type="project" value="InterPro"/>
</dbReference>
<evidence type="ECO:0000313" key="5">
    <source>
        <dbReference type="Proteomes" id="UP000481033"/>
    </source>
</evidence>
<comment type="caution">
    <text evidence="4">The sequence shown here is derived from an EMBL/GenBank/DDBJ whole genome shotgun (WGS) entry which is preliminary data.</text>
</comment>
<dbReference type="SUPFAM" id="SSF51735">
    <property type="entry name" value="NAD(P)-binding Rossmann-fold domains"/>
    <property type="match status" value="1"/>
</dbReference>
<evidence type="ECO:0000259" key="3">
    <source>
        <dbReference type="Pfam" id="PF04116"/>
    </source>
</evidence>
<dbReference type="InterPro" id="IPR001509">
    <property type="entry name" value="Epimerase_deHydtase"/>
</dbReference>
<sequence>MGDVVISFEAGWLLQGLWCLLSLLLVEMVRDTYHVVGHFWQPFIQLHNWHHKVYRKDYSVVSDELYRKAQLYNDVPEALVMMAVMALLALFTPIWGFWLGFFYGAVFLIAALLRSQGFLRSTDLTHKPGPFNAPPRVWFVNRAYHWRHHFDETTAYYSGYFTLSDKLMGTALSLKGKTVAVTGASGTLGRALIKRLAAQGAKPIAISRAADAVIEGAVKVIPWRSGHENELKEALSRVNILVINHGVNVHGERSTDAIAKSLDVNALSAWRLMEVFLETVDNRLGPATKELWINTSEAEVNPAFSPLYETSKRLLGDLITLRRQDSPCVIRKLVLGPFKSQLNPVGVMSADWVAGAIVALAKRDIRNIIVTINPITYVMFPIKEIMQSLYFKLFSKGENIR</sequence>
<keyword evidence="1" id="KW-1133">Transmembrane helix</keyword>
<accession>A0A6M0RVJ3</accession>
<feature type="transmembrane region" description="Helical" evidence="1">
    <location>
        <begin position="12"/>
        <end position="29"/>
    </location>
</feature>
<keyword evidence="1" id="KW-0472">Membrane</keyword>
<name>A0A6M0RVJ3_9CYAN</name>
<protein>
    <submittedName>
        <fullName evidence="4">Bifunctional sterol desaturase/short chain dehydrogenase</fullName>
    </submittedName>
</protein>
<dbReference type="Gene3D" id="3.40.50.720">
    <property type="entry name" value="NAD(P)-binding Rossmann-like Domain"/>
    <property type="match status" value="1"/>
</dbReference>
<dbReference type="NCBIfam" id="NF009035">
    <property type="entry name" value="PRK12367.1"/>
    <property type="match status" value="1"/>
</dbReference>
<feature type="domain" description="Fatty acid hydroxylase" evidence="3">
    <location>
        <begin position="21"/>
        <end position="170"/>
    </location>
</feature>
<dbReference type="RefSeq" id="WP_163702870.1">
    <property type="nucleotide sequence ID" value="NZ_QXHD01000004.1"/>
</dbReference>
<keyword evidence="5" id="KW-1185">Reference proteome</keyword>
<organism evidence="4 5">
    <name type="scientific">Adonisia turfae CCMR0081</name>
    <dbReference type="NCBI Taxonomy" id="2292702"/>
    <lineage>
        <taxon>Bacteria</taxon>
        <taxon>Bacillati</taxon>
        <taxon>Cyanobacteriota</taxon>
        <taxon>Adonisia</taxon>
        <taxon>Adonisia turfae</taxon>
    </lineage>
</organism>
<dbReference type="Pfam" id="PF04116">
    <property type="entry name" value="FA_hydroxylase"/>
    <property type="match status" value="1"/>
</dbReference>
<keyword evidence="1" id="KW-0812">Transmembrane</keyword>
<feature type="transmembrane region" description="Helical" evidence="1">
    <location>
        <begin position="95"/>
        <end position="113"/>
    </location>
</feature>
<proteinExistence type="predicted"/>
<reference evidence="4 5" key="1">
    <citation type="journal article" date="2020" name="Microb. Ecol.">
        <title>Ecogenomics of the Marine Benthic Filamentous Cyanobacterium Adonisia.</title>
        <authorList>
            <person name="Walter J.M."/>
            <person name="Coutinho F.H."/>
            <person name="Leomil L."/>
            <person name="Hargreaves P.I."/>
            <person name="Campeao M.E."/>
            <person name="Vieira V.V."/>
            <person name="Silva B.S."/>
            <person name="Fistarol G.O."/>
            <person name="Salomon P.S."/>
            <person name="Sawabe T."/>
            <person name="Mino S."/>
            <person name="Hosokawa M."/>
            <person name="Miyashita H."/>
            <person name="Maruyama F."/>
            <person name="van Verk M.C."/>
            <person name="Dutilh B.E."/>
            <person name="Thompson C.C."/>
            <person name="Thompson F.L."/>
        </authorList>
    </citation>
    <scope>NUCLEOTIDE SEQUENCE [LARGE SCALE GENOMIC DNA]</scope>
    <source>
        <strain evidence="4 5">CCMR0081</strain>
    </source>
</reference>
<dbReference type="EMBL" id="QXHD01000004">
    <property type="protein sequence ID" value="NEZ60277.1"/>
    <property type="molecule type" value="Genomic_DNA"/>
</dbReference>
<dbReference type="InterPro" id="IPR006694">
    <property type="entry name" value="Fatty_acid_hydroxylase"/>
</dbReference>